<reference evidence="1" key="1">
    <citation type="submission" date="2021-06" db="EMBL/GenBank/DDBJ databases">
        <authorList>
            <person name="Kallberg Y."/>
            <person name="Tangrot J."/>
            <person name="Rosling A."/>
        </authorList>
    </citation>
    <scope>NUCLEOTIDE SEQUENCE</scope>
    <source>
        <strain evidence="1">AU212A</strain>
    </source>
</reference>
<gene>
    <name evidence="1" type="ORF">SCALOS_LOCUS261</name>
</gene>
<keyword evidence="2" id="KW-1185">Reference proteome</keyword>
<accession>A0ACA9JUL8</accession>
<dbReference type="Proteomes" id="UP000789860">
    <property type="component" value="Unassembled WGS sequence"/>
</dbReference>
<evidence type="ECO:0000313" key="2">
    <source>
        <dbReference type="Proteomes" id="UP000789860"/>
    </source>
</evidence>
<evidence type="ECO:0000313" key="1">
    <source>
        <dbReference type="EMBL" id="CAG8436228.1"/>
    </source>
</evidence>
<comment type="caution">
    <text evidence="1">The sequence shown here is derived from an EMBL/GenBank/DDBJ whole genome shotgun (WGS) entry which is preliminary data.</text>
</comment>
<proteinExistence type="predicted"/>
<sequence>MKFLSNLVIFLVLIIVIAQATPLKREKKLGPEVSILGVRFKDLYAGLTSTIKSTNSVFDKLIPSFNEAVKDAAKKDGTSKETEKWLLGWNDKYESLVHEVKKNTEALEKSIANLGKALQN</sequence>
<organism evidence="1 2">
    <name type="scientific">Scutellospora calospora</name>
    <dbReference type="NCBI Taxonomy" id="85575"/>
    <lineage>
        <taxon>Eukaryota</taxon>
        <taxon>Fungi</taxon>
        <taxon>Fungi incertae sedis</taxon>
        <taxon>Mucoromycota</taxon>
        <taxon>Glomeromycotina</taxon>
        <taxon>Glomeromycetes</taxon>
        <taxon>Diversisporales</taxon>
        <taxon>Gigasporaceae</taxon>
        <taxon>Scutellospora</taxon>
    </lineage>
</organism>
<dbReference type="EMBL" id="CAJVPM010000117">
    <property type="protein sequence ID" value="CAG8436228.1"/>
    <property type="molecule type" value="Genomic_DNA"/>
</dbReference>
<name>A0ACA9JUL8_9GLOM</name>
<protein>
    <submittedName>
        <fullName evidence="1">9148_t:CDS:1</fullName>
    </submittedName>
</protein>